<dbReference type="InterPro" id="IPR018062">
    <property type="entry name" value="HTH_AraC-typ_CS"/>
</dbReference>
<dbReference type="SUPFAM" id="SSF46689">
    <property type="entry name" value="Homeodomain-like"/>
    <property type="match status" value="2"/>
</dbReference>
<dbReference type="InterPro" id="IPR009057">
    <property type="entry name" value="Homeodomain-like_sf"/>
</dbReference>
<gene>
    <name evidence="6" type="ORF">J4G78_09080</name>
</gene>
<sequence>MIDEFDDFSERAHIDSEEAPMGGGAVWSSDRQSGPSGQFEATLPAGLHISIGKAGIRTHSEKYGGFESTEPCLSFVKIEEDGAFFNSQLDGGAIRSLGYFLPPQAFESAGSVLQLINETAQNKPMVLLKGGAMIAATRLLCPLGDEFQGDVRTMLLQARVLELIALIGSTIEPGMDKSICPLSQRRARKARDYIEAHLDSQLELLVLARHCQVSERTLTHAFRATFDESVMHYVARRRMEQGAQNLQEGANIAAAAYSVGYTPNAFSAAFKKHFGMSPSHYNR</sequence>
<dbReference type="SMART" id="SM00342">
    <property type="entry name" value="HTH_ARAC"/>
    <property type="match status" value="1"/>
</dbReference>
<dbReference type="PROSITE" id="PS01124">
    <property type="entry name" value="HTH_ARAC_FAMILY_2"/>
    <property type="match status" value="1"/>
</dbReference>
<dbReference type="RefSeq" id="WP_207986286.1">
    <property type="nucleotide sequence ID" value="NZ_CP071794.1"/>
</dbReference>
<dbReference type="PANTHER" id="PTHR47893">
    <property type="entry name" value="REGULATORY PROTEIN PCHR"/>
    <property type="match status" value="1"/>
</dbReference>
<evidence type="ECO:0000256" key="4">
    <source>
        <dbReference type="SAM" id="MobiDB-lite"/>
    </source>
</evidence>
<feature type="domain" description="HTH araC/xylS-type" evidence="5">
    <location>
        <begin position="188"/>
        <end position="283"/>
    </location>
</feature>
<keyword evidence="2" id="KW-0238">DNA-binding</keyword>
<organism evidence="6 7">
    <name type="scientific">Parasphingorhabdus cellanae</name>
    <dbReference type="NCBI Taxonomy" id="2806553"/>
    <lineage>
        <taxon>Bacteria</taxon>
        <taxon>Pseudomonadati</taxon>
        <taxon>Pseudomonadota</taxon>
        <taxon>Alphaproteobacteria</taxon>
        <taxon>Sphingomonadales</taxon>
        <taxon>Sphingomonadaceae</taxon>
        <taxon>Parasphingorhabdus</taxon>
    </lineage>
</organism>
<evidence type="ECO:0000256" key="2">
    <source>
        <dbReference type="ARBA" id="ARBA00023125"/>
    </source>
</evidence>
<dbReference type="Proteomes" id="UP000663923">
    <property type="component" value="Chromosome"/>
</dbReference>
<evidence type="ECO:0000313" key="6">
    <source>
        <dbReference type="EMBL" id="QTD54452.1"/>
    </source>
</evidence>
<dbReference type="InterPro" id="IPR018060">
    <property type="entry name" value="HTH_AraC"/>
</dbReference>
<evidence type="ECO:0000313" key="7">
    <source>
        <dbReference type="Proteomes" id="UP000663923"/>
    </source>
</evidence>
<dbReference type="Gene3D" id="1.10.10.60">
    <property type="entry name" value="Homeodomain-like"/>
    <property type="match status" value="1"/>
</dbReference>
<dbReference type="InterPro" id="IPR053142">
    <property type="entry name" value="PchR_regulatory_protein"/>
</dbReference>
<keyword evidence="3" id="KW-0804">Transcription</keyword>
<dbReference type="PANTHER" id="PTHR47893:SF1">
    <property type="entry name" value="REGULATORY PROTEIN PCHR"/>
    <property type="match status" value="1"/>
</dbReference>
<name>A0ABX7T1Q6_9SPHN</name>
<dbReference type="PROSITE" id="PS00041">
    <property type="entry name" value="HTH_ARAC_FAMILY_1"/>
    <property type="match status" value="1"/>
</dbReference>
<protein>
    <submittedName>
        <fullName evidence="6">Helix-turn-helix transcriptional regulator</fullName>
    </submittedName>
</protein>
<feature type="region of interest" description="Disordered" evidence="4">
    <location>
        <begin position="1"/>
        <end position="38"/>
    </location>
</feature>
<evidence type="ECO:0000256" key="3">
    <source>
        <dbReference type="ARBA" id="ARBA00023163"/>
    </source>
</evidence>
<keyword evidence="7" id="KW-1185">Reference proteome</keyword>
<proteinExistence type="predicted"/>
<evidence type="ECO:0000256" key="1">
    <source>
        <dbReference type="ARBA" id="ARBA00023015"/>
    </source>
</evidence>
<dbReference type="Pfam" id="PF12833">
    <property type="entry name" value="HTH_18"/>
    <property type="match status" value="1"/>
</dbReference>
<accession>A0ABX7T1Q6</accession>
<keyword evidence="1" id="KW-0805">Transcription regulation</keyword>
<dbReference type="EMBL" id="CP071794">
    <property type="protein sequence ID" value="QTD54452.1"/>
    <property type="molecule type" value="Genomic_DNA"/>
</dbReference>
<reference evidence="6 7" key="1">
    <citation type="submission" date="2021-03" db="EMBL/GenBank/DDBJ databases">
        <title>Complete genome of Parasphingorhabdus_sp.JHSY0214.</title>
        <authorList>
            <person name="Yoo J.H."/>
            <person name="Bae J.W."/>
        </authorList>
    </citation>
    <scope>NUCLEOTIDE SEQUENCE [LARGE SCALE GENOMIC DNA]</scope>
    <source>
        <strain evidence="6 7">JHSY0214</strain>
    </source>
</reference>
<evidence type="ECO:0000259" key="5">
    <source>
        <dbReference type="PROSITE" id="PS01124"/>
    </source>
</evidence>